<dbReference type="Gene3D" id="1.10.8.1040">
    <property type="match status" value="1"/>
</dbReference>
<accession>A0A5R8Y4T6</accession>
<keyword evidence="1 4" id="KW-0413">Isomerase</keyword>
<dbReference type="AlphaFoldDB" id="A0A5R8Y4T6"/>
<dbReference type="InterPro" id="IPR046357">
    <property type="entry name" value="PPIase_dom_sf"/>
</dbReference>
<dbReference type="SUPFAM" id="SSF54534">
    <property type="entry name" value="FKBP-like"/>
    <property type="match status" value="1"/>
</dbReference>
<gene>
    <name evidence="4" type="ORF">FDK22_03645</name>
</gene>
<dbReference type="PANTHER" id="PTHR47245">
    <property type="entry name" value="PEPTIDYLPROLYL ISOMERASE"/>
    <property type="match status" value="1"/>
</dbReference>
<dbReference type="Gene3D" id="3.10.50.40">
    <property type="match status" value="1"/>
</dbReference>
<evidence type="ECO:0000256" key="2">
    <source>
        <dbReference type="SAM" id="SignalP"/>
    </source>
</evidence>
<dbReference type="EMBL" id="VANU01000001">
    <property type="protein sequence ID" value="TLP41127.1"/>
    <property type="molecule type" value="Genomic_DNA"/>
</dbReference>
<dbReference type="InterPro" id="IPR027304">
    <property type="entry name" value="Trigger_fact/SurA_dom_sf"/>
</dbReference>
<dbReference type="PROSITE" id="PS50198">
    <property type="entry name" value="PPIC_PPIASE_2"/>
    <property type="match status" value="1"/>
</dbReference>
<dbReference type="OrthoDB" id="14196at2"/>
<organism evidence="4 5">
    <name type="scientific">Arcobacter arenosus</name>
    <dbReference type="NCBI Taxonomy" id="2576037"/>
    <lineage>
        <taxon>Bacteria</taxon>
        <taxon>Pseudomonadati</taxon>
        <taxon>Campylobacterota</taxon>
        <taxon>Epsilonproteobacteria</taxon>
        <taxon>Campylobacterales</taxon>
        <taxon>Arcobacteraceae</taxon>
        <taxon>Arcobacter</taxon>
    </lineage>
</organism>
<evidence type="ECO:0000313" key="5">
    <source>
        <dbReference type="Proteomes" id="UP000308901"/>
    </source>
</evidence>
<feature type="domain" description="PpiC" evidence="3">
    <location>
        <begin position="134"/>
        <end position="228"/>
    </location>
</feature>
<evidence type="ECO:0000256" key="1">
    <source>
        <dbReference type="PROSITE-ProRule" id="PRU00278"/>
    </source>
</evidence>
<protein>
    <submittedName>
        <fullName evidence="4">Peptidylprolyl isomerase</fullName>
    </submittedName>
</protein>
<keyword evidence="2" id="KW-0732">Signal</keyword>
<keyword evidence="1" id="KW-0697">Rotamase</keyword>
<keyword evidence="5" id="KW-1185">Reference proteome</keyword>
<proteinExistence type="predicted"/>
<evidence type="ECO:0000313" key="4">
    <source>
        <dbReference type="EMBL" id="TLP41127.1"/>
    </source>
</evidence>
<reference evidence="4 5" key="1">
    <citation type="submission" date="2019-05" db="EMBL/GenBank/DDBJ databases">
        <title>Arcobacter sp. nov., isolated from sea sediment.</title>
        <authorList>
            <person name="Kim W."/>
        </authorList>
    </citation>
    <scope>NUCLEOTIDE SEQUENCE [LARGE SCALE GENOMIC DNA]</scope>
    <source>
        <strain evidence="4 5">CAU 1517</strain>
    </source>
</reference>
<name>A0A5R8Y4T6_9BACT</name>
<dbReference type="GO" id="GO:0003755">
    <property type="term" value="F:peptidyl-prolyl cis-trans isomerase activity"/>
    <property type="evidence" value="ECO:0007669"/>
    <property type="project" value="UniProtKB-KW"/>
</dbReference>
<dbReference type="InterPro" id="IPR050245">
    <property type="entry name" value="PrsA_foldase"/>
</dbReference>
<dbReference type="InterPro" id="IPR000297">
    <property type="entry name" value="PPIase_PpiC"/>
</dbReference>
<sequence length="273" mass="30461">MSLFTKKRLITSLIATLAISSISLNAADYGSVNGDNITKEDIAAMLRNPNVKFDDLPKKSKDKILEQIVEKKLLTQNAVKSGVSSDEAYKVALEKLKEDLALEIWMQKEFKNVSVSDKDAKDFYNKNKEKFKVPATLEARHILTKTENEAKAIIKDLDKAKDKKATFVELAKSKSVGPSGPKGGYLGKFTENQMVPEFSKAAKALNKGKYSATPVKTQFGYHVIYLEDKKPASDLAYDKVKEKIKQMVVQGKFQEHIQSKVDALKSKAKIVIK</sequence>
<feature type="chain" id="PRO_5024341254" evidence="2">
    <location>
        <begin position="27"/>
        <end position="273"/>
    </location>
</feature>
<feature type="signal peptide" evidence="2">
    <location>
        <begin position="1"/>
        <end position="26"/>
    </location>
</feature>
<dbReference type="RefSeq" id="WP_138151529.1">
    <property type="nucleotide sequence ID" value="NZ_CBDDKQ010000002.1"/>
</dbReference>
<dbReference type="SUPFAM" id="SSF109998">
    <property type="entry name" value="Triger factor/SurA peptide-binding domain-like"/>
    <property type="match status" value="1"/>
</dbReference>
<evidence type="ECO:0000259" key="3">
    <source>
        <dbReference type="PROSITE" id="PS50198"/>
    </source>
</evidence>
<comment type="caution">
    <text evidence="4">The sequence shown here is derived from an EMBL/GenBank/DDBJ whole genome shotgun (WGS) entry which is preliminary data.</text>
</comment>
<dbReference type="PANTHER" id="PTHR47245:SF2">
    <property type="entry name" value="PEPTIDYL-PROLYL CIS-TRANS ISOMERASE HP_0175-RELATED"/>
    <property type="match status" value="1"/>
</dbReference>
<dbReference type="Proteomes" id="UP000308901">
    <property type="component" value="Unassembled WGS sequence"/>
</dbReference>
<dbReference type="Pfam" id="PF13145">
    <property type="entry name" value="Rotamase_2"/>
    <property type="match status" value="1"/>
</dbReference>